<sequence length="327" mass="35190">MKATCLPCREIRRTSRLRHDILHSSSHCAAHNMTGAGSIRRLVLLGTHVLFSMAQDNKTCYFPDGLPAENQNQLRPCDSDPNVESACCIKDAVCSSNGLCYQQDDWGGRLTRSGCTVSDWSEGKCSTYCKDVARDGGINVILAKGNGKPNGGTFCCGPFNTTTEQCTISTDEYGLDPFSIDRGYVLFPNTSLTLEDFATAHGLVDDGTTTSTSSASSSATSSPSEGSDLGLGVGLGTGLGLPLILAVGCCFWFWRKNKGLVNQLGEKQQADQYSPAFQPIGFAQAPPYEQRIPAGPKMVVPSTELALQQSMPELSHEQERQELDAQK</sequence>
<feature type="transmembrane region" description="Helical" evidence="2">
    <location>
        <begin position="229"/>
        <end position="254"/>
    </location>
</feature>
<keyword evidence="2" id="KW-1133">Transmembrane helix</keyword>
<keyword evidence="2" id="KW-0812">Transmembrane</keyword>
<comment type="caution">
    <text evidence="3">The sequence shown here is derived from an EMBL/GenBank/DDBJ whole genome shotgun (WGS) entry which is preliminary data.</text>
</comment>
<dbReference type="EMBL" id="JABCIY010000219">
    <property type="protein sequence ID" value="KAF7187913.1"/>
    <property type="molecule type" value="Genomic_DNA"/>
</dbReference>
<dbReference type="Proteomes" id="UP000660729">
    <property type="component" value="Unassembled WGS sequence"/>
</dbReference>
<proteinExistence type="predicted"/>
<dbReference type="OrthoDB" id="3912985at2759"/>
<gene>
    <name evidence="3" type="ORF">HII31_10813</name>
</gene>
<accession>A0A8H6RBD1</accession>
<feature type="region of interest" description="Disordered" evidence="1">
    <location>
        <begin position="307"/>
        <end position="327"/>
    </location>
</feature>
<keyword evidence="4" id="KW-1185">Reference proteome</keyword>
<reference evidence="3" key="1">
    <citation type="submission" date="2020-04" db="EMBL/GenBank/DDBJ databases">
        <title>Draft genome resource of the tomato pathogen Pseudocercospora fuligena.</title>
        <authorList>
            <person name="Zaccaron A."/>
        </authorList>
    </citation>
    <scope>NUCLEOTIDE SEQUENCE</scope>
    <source>
        <strain evidence="3">PF001</strain>
    </source>
</reference>
<evidence type="ECO:0000256" key="2">
    <source>
        <dbReference type="SAM" id="Phobius"/>
    </source>
</evidence>
<dbReference type="AlphaFoldDB" id="A0A8H6RBD1"/>
<evidence type="ECO:0008006" key="5">
    <source>
        <dbReference type="Google" id="ProtNLM"/>
    </source>
</evidence>
<evidence type="ECO:0000256" key="1">
    <source>
        <dbReference type="SAM" id="MobiDB-lite"/>
    </source>
</evidence>
<evidence type="ECO:0000313" key="4">
    <source>
        <dbReference type="Proteomes" id="UP000660729"/>
    </source>
</evidence>
<name>A0A8H6RBD1_9PEZI</name>
<organism evidence="3 4">
    <name type="scientific">Pseudocercospora fuligena</name>
    <dbReference type="NCBI Taxonomy" id="685502"/>
    <lineage>
        <taxon>Eukaryota</taxon>
        <taxon>Fungi</taxon>
        <taxon>Dikarya</taxon>
        <taxon>Ascomycota</taxon>
        <taxon>Pezizomycotina</taxon>
        <taxon>Dothideomycetes</taxon>
        <taxon>Dothideomycetidae</taxon>
        <taxon>Mycosphaerellales</taxon>
        <taxon>Mycosphaerellaceae</taxon>
        <taxon>Pseudocercospora</taxon>
    </lineage>
</organism>
<protein>
    <recommendedName>
        <fullName evidence="5">Mid2 domain-containing protein</fullName>
    </recommendedName>
</protein>
<keyword evidence="2" id="KW-0472">Membrane</keyword>
<feature type="compositionally biased region" description="Basic and acidic residues" evidence="1">
    <location>
        <begin position="314"/>
        <end position="327"/>
    </location>
</feature>
<evidence type="ECO:0000313" key="3">
    <source>
        <dbReference type="EMBL" id="KAF7187913.1"/>
    </source>
</evidence>
<feature type="region of interest" description="Disordered" evidence="1">
    <location>
        <begin position="208"/>
        <end position="227"/>
    </location>
</feature>